<evidence type="ECO:0000313" key="5">
    <source>
        <dbReference type="Proteomes" id="UP001498398"/>
    </source>
</evidence>
<dbReference type="Pfam" id="PF01852">
    <property type="entry name" value="START"/>
    <property type="match status" value="2"/>
</dbReference>
<dbReference type="SUPFAM" id="SSF55961">
    <property type="entry name" value="Bet v1-like"/>
    <property type="match status" value="3"/>
</dbReference>
<dbReference type="PANTHER" id="PTHR19308:SF54">
    <property type="entry name" value="START DOMAIN-CONTAINING PROTEIN"/>
    <property type="match status" value="1"/>
</dbReference>
<name>A0ABR1IZ59_9AGAR</name>
<dbReference type="PROSITE" id="PS50848">
    <property type="entry name" value="START"/>
    <property type="match status" value="2"/>
</dbReference>
<feature type="region of interest" description="Disordered" evidence="1">
    <location>
        <begin position="1239"/>
        <end position="1325"/>
    </location>
</feature>
<dbReference type="PANTHER" id="PTHR19308">
    <property type="entry name" value="PHOSPHATIDYLCHOLINE TRANSFER PROTEIN"/>
    <property type="match status" value="1"/>
</dbReference>
<feature type="transmembrane region" description="Helical" evidence="2">
    <location>
        <begin position="1683"/>
        <end position="1703"/>
    </location>
</feature>
<keyword evidence="2" id="KW-0472">Membrane</keyword>
<protein>
    <recommendedName>
        <fullName evidence="3">START domain-containing protein</fullName>
    </recommendedName>
</protein>
<feature type="compositionally biased region" description="Low complexity" evidence="1">
    <location>
        <begin position="1279"/>
        <end position="1304"/>
    </location>
</feature>
<evidence type="ECO:0000256" key="1">
    <source>
        <dbReference type="SAM" id="MobiDB-lite"/>
    </source>
</evidence>
<sequence length="1755" mass="192665">MSDGSRLRQTWNDALNDAETRFRQLISSPSSEWKRLQTTESSTSKKGKARSSSLPEVTDVVVHRNVGKSGNDIYRLIVEIPAGEDVVSLEPWRAVLSTPELRQEWDPAVSDAHLMETIGHDVQICKTNFTLGWPANPRDTVTISRTIHDATTVIDLSTSLPRSPDEPAYLRPSPPYVRSNVSLFAWCIQHLKAPPQPSTGEQSTKRRSSLGGRIRITCFWQHDLRAVWNIGSSSGMVQQLSTMVLGLVKSTMKRATRVPKLVGFGNGITVERVRFQIDREALTVEYSIIPEDDHHPSEDLNEMREHKRLTRSVEFVLPAAEGWDVQVSTKASSEEVEKLPWTAHSLRGSSYPMSTTLAAPPPLDQIVLRLVHAPLIDDHSILKVKVVIEISGPSSGLRLNGVPQTIRDHEERDPASYRMSQVLPDIVSATGVSYQTASSVSSSAPSSSSTPTPTVQISAERTPAAEKTILSRVKRNYIYFSSLLQEPEAKWKRTTEARGVTITQLDSIDPTLVVYRAEATFVGVGLWDLYAAVVSPGSRNFWDKQHEDAILLEDVNELTELWHLKTKPAWPVNGRDSVVLKTVYKSPTTIHVFSFSADDPHLFPNIPPADPNIIRTQIDLQGWAIESLSPNTTLLTLLEQSDPKGWTNKTSIPTQMINALAGIGDFAIKFGGPPVVTRLTGAKANDIRYDHERQNFRMEYEPSANRRIAPSPGGSTTPEDSDSGTMFPVIECEVRCDMDTWAQSLDIVVDPPPQTISCLRRHKLSSEGGGLWLSLTHDAVFVDDERLQIIVRRGPGRDKGIVMVNGAKAVVDVEELPEHEIKSLARQKRVKPPRIPLDQPPVMGVIRRRRAEWDTDSDGSANGSGSVTPNSENSPSSGSLPSSTPKISSPLTNFFTYAVNQAASTTQSTLAAISPSRIVEEETNLASKLPMRCALDALAWTQEHYVNGSIAGWTMVSDKGMWIRKKLVSEISPVIPLHKGEKIVEGVSAEELASVVMDPNCRKVWDERFDSVVDLESFGGESKTCFTVSKAGFPFRDRGFYLASVVARAQGRPTLSRTNSTVGNAGSHSPGGADNHAGSRNAIFCVSTSFHADYASSFAQAKYNPYVLPIGRVFIDAWVLETLDPYTKENYAVPSTRCTRIVAVDYAGSIPAAVNSLINANIPRSILAVESYLRETGLGQPLPMTRLPAPGFIVTERTDDEMVRSVNWKLKRRDDTRTLVQTKYNGEEKVYSSVILVKHSPDSTTPKSPSRWPEQVTPKASRTTLNAVEEGETPGAEESSSGLPTLSPSSSSTVSGLPTTSTPPAMSHQRERSSSSTSNIRGRSSSAFTVKGEVKHNTDLLVGELVIDSKLYPKGYIVVLKSLLKSSSQTVVVSNTRVVKLDSLFRNDENDKEKQTIPLGYSAYTMPSSPLHSSGLNSEGPTRHLLRFTLPTAQYQISTVKDPLTGETQHPPPKPGWLTELEEGGILIQVEVRPGNVGKDKVIVIDGRGEEDGTKDGKIWNGLKGGWEMPVLNEKESLTSLGREELLDDRISKMCILSRATNEPEPLPEELKKPLGVADHILDPAAAVQNAVEDTKDAQITEPSSSSSENEEVARSTDTSPETLVAPGPGVTTGSGRGLFQFLQGAYPNPLTRFSTNGTLSVVTKPIASNTSSTHTTARRLSEGTDGMMNMTRTRREHASTGMYPASTIIVVALIAFLIGSLLRSLLSPADFIYVVTDLREVEEMESGWREIRRLFELKYIVGGWDFQIAVVRRH</sequence>
<feature type="region of interest" description="Disordered" evidence="1">
    <location>
        <begin position="438"/>
        <end position="461"/>
    </location>
</feature>
<accession>A0ABR1IZ59</accession>
<feature type="region of interest" description="Disordered" evidence="1">
    <location>
        <begin position="851"/>
        <end position="885"/>
    </location>
</feature>
<feature type="domain" description="START" evidence="3">
    <location>
        <begin position="491"/>
        <end position="659"/>
    </location>
</feature>
<reference evidence="4 5" key="1">
    <citation type="submission" date="2024-01" db="EMBL/GenBank/DDBJ databases">
        <title>A draft genome for the cacao thread blight pathogen Marasmiellus scandens.</title>
        <authorList>
            <person name="Baruah I.K."/>
            <person name="Leung J."/>
            <person name="Bukari Y."/>
            <person name="Amoako-Attah I."/>
            <person name="Meinhardt L.W."/>
            <person name="Bailey B.A."/>
            <person name="Cohen S.P."/>
        </authorList>
    </citation>
    <scope>NUCLEOTIDE SEQUENCE [LARGE SCALE GENOMIC DNA]</scope>
    <source>
        <strain evidence="4 5">GH-19</strain>
    </source>
</reference>
<evidence type="ECO:0000256" key="2">
    <source>
        <dbReference type="SAM" id="Phobius"/>
    </source>
</evidence>
<dbReference type="Proteomes" id="UP001498398">
    <property type="component" value="Unassembled WGS sequence"/>
</dbReference>
<feature type="domain" description="START" evidence="3">
    <location>
        <begin position="952"/>
        <end position="1166"/>
    </location>
</feature>
<dbReference type="InterPro" id="IPR023393">
    <property type="entry name" value="START-like_dom_sf"/>
</dbReference>
<proteinExistence type="predicted"/>
<feature type="region of interest" description="Disordered" evidence="1">
    <location>
        <begin position="33"/>
        <end position="56"/>
    </location>
</feature>
<evidence type="ECO:0000259" key="3">
    <source>
        <dbReference type="PROSITE" id="PS50848"/>
    </source>
</evidence>
<keyword evidence="2" id="KW-0812">Transmembrane</keyword>
<dbReference type="InterPro" id="IPR002913">
    <property type="entry name" value="START_lipid-bd_dom"/>
</dbReference>
<gene>
    <name evidence="4" type="ORF">VKT23_014982</name>
</gene>
<feature type="compositionally biased region" description="Low complexity" evidence="1">
    <location>
        <begin position="438"/>
        <end position="455"/>
    </location>
</feature>
<feature type="region of interest" description="Disordered" evidence="1">
    <location>
        <begin position="700"/>
        <end position="723"/>
    </location>
</feature>
<feature type="compositionally biased region" description="Polar residues" evidence="1">
    <location>
        <begin position="1055"/>
        <end position="1067"/>
    </location>
</feature>
<keyword evidence="2" id="KW-1133">Transmembrane helix</keyword>
<dbReference type="Gene3D" id="3.30.530.20">
    <property type="match status" value="3"/>
</dbReference>
<feature type="region of interest" description="Disordered" evidence="1">
    <location>
        <begin position="1055"/>
        <end position="1074"/>
    </location>
</feature>
<dbReference type="InterPro" id="IPR051213">
    <property type="entry name" value="START_lipid_transfer"/>
</dbReference>
<feature type="compositionally biased region" description="Low complexity" evidence="1">
    <location>
        <begin position="1314"/>
        <end position="1325"/>
    </location>
</feature>
<comment type="caution">
    <text evidence="4">The sequence shown here is derived from an EMBL/GenBank/DDBJ whole genome shotgun (WGS) entry which is preliminary data.</text>
</comment>
<organism evidence="4 5">
    <name type="scientific">Marasmiellus scandens</name>
    <dbReference type="NCBI Taxonomy" id="2682957"/>
    <lineage>
        <taxon>Eukaryota</taxon>
        <taxon>Fungi</taxon>
        <taxon>Dikarya</taxon>
        <taxon>Basidiomycota</taxon>
        <taxon>Agaricomycotina</taxon>
        <taxon>Agaricomycetes</taxon>
        <taxon>Agaricomycetidae</taxon>
        <taxon>Agaricales</taxon>
        <taxon>Marasmiineae</taxon>
        <taxon>Omphalotaceae</taxon>
        <taxon>Marasmiellus</taxon>
    </lineage>
</organism>
<keyword evidence="5" id="KW-1185">Reference proteome</keyword>
<feature type="compositionally biased region" description="Low complexity" evidence="1">
    <location>
        <begin position="869"/>
        <end position="885"/>
    </location>
</feature>
<feature type="region of interest" description="Disordered" evidence="1">
    <location>
        <begin position="1571"/>
        <end position="1611"/>
    </location>
</feature>
<feature type="compositionally biased region" description="Polar residues" evidence="1">
    <location>
        <begin position="858"/>
        <end position="868"/>
    </location>
</feature>
<evidence type="ECO:0000313" key="4">
    <source>
        <dbReference type="EMBL" id="KAK7445114.1"/>
    </source>
</evidence>
<dbReference type="CDD" id="cd00177">
    <property type="entry name" value="START"/>
    <property type="match status" value="1"/>
</dbReference>
<feature type="compositionally biased region" description="Polar residues" evidence="1">
    <location>
        <begin position="38"/>
        <end position="55"/>
    </location>
</feature>
<dbReference type="EMBL" id="JBANRG010000048">
    <property type="protein sequence ID" value="KAK7445114.1"/>
    <property type="molecule type" value="Genomic_DNA"/>
</dbReference>